<dbReference type="PANTHER" id="PTHR12604:SF4">
    <property type="entry name" value="X-RAY REPAIR CROSS-COMPLEMENTING PROTEIN 5"/>
    <property type="match status" value="1"/>
</dbReference>
<dbReference type="Pfam" id="PF08785">
    <property type="entry name" value="Ku_PK_bind"/>
    <property type="match status" value="1"/>
</dbReference>
<evidence type="ECO:0000256" key="15">
    <source>
        <dbReference type="ARBA" id="ARBA00023204"/>
    </source>
</evidence>
<feature type="domain" description="VWFA" evidence="19">
    <location>
        <begin position="10"/>
        <end position="211"/>
    </location>
</feature>
<dbReference type="InterPro" id="IPR002035">
    <property type="entry name" value="VWF_A"/>
</dbReference>
<evidence type="ECO:0000313" key="21">
    <source>
        <dbReference type="Proteomes" id="UP000799118"/>
    </source>
</evidence>
<dbReference type="EC" id="3.6.4.12" evidence="4"/>
<keyword evidence="10" id="KW-0347">Helicase</keyword>
<evidence type="ECO:0000256" key="18">
    <source>
        <dbReference type="SAM" id="MobiDB-lite"/>
    </source>
</evidence>
<name>A0A6A4HGA7_9AGAR</name>
<keyword evidence="15" id="KW-0234">DNA repair</keyword>
<proteinExistence type="inferred from homology"/>
<dbReference type="AlphaFoldDB" id="A0A6A4HGA7"/>
<evidence type="ECO:0000259" key="19">
    <source>
        <dbReference type="PROSITE" id="PS50234"/>
    </source>
</evidence>
<dbReference type="Gene3D" id="1.10.1600.10">
    <property type="match status" value="1"/>
</dbReference>
<evidence type="ECO:0000256" key="1">
    <source>
        <dbReference type="ARBA" id="ARBA00004123"/>
    </source>
</evidence>
<dbReference type="InterPro" id="IPR016194">
    <property type="entry name" value="SPOC-like_C_dom_sf"/>
</dbReference>
<dbReference type="InterPro" id="IPR014893">
    <property type="entry name" value="Ku_PK_bind"/>
</dbReference>
<evidence type="ECO:0000256" key="6">
    <source>
        <dbReference type="ARBA" id="ARBA00022454"/>
    </source>
</evidence>
<dbReference type="GO" id="GO:0005524">
    <property type="term" value="F:ATP binding"/>
    <property type="evidence" value="ECO:0007669"/>
    <property type="project" value="UniProtKB-KW"/>
</dbReference>
<dbReference type="SUPFAM" id="SSF53300">
    <property type="entry name" value="vWA-like"/>
    <property type="match status" value="1"/>
</dbReference>
<dbReference type="PROSITE" id="PS50234">
    <property type="entry name" value="VWFA"/>
    <property type="match status" value="1"/>
</dbReference>
<evidence type="ECO:0000256" key="13">
    <source>
        <dbReference type="ARBA" id="ARBA00023125"/>
    </source>
</evidence>
<dbReference type="GO" id="GO:0003684">
    <property type="term" value="F:damaged DNA binding"/>
    <property type="evidence" value="ECO:0007669"/>
    <property type="project" value="InterPro"/>
</dbReference>
<evidence type="ECO:0000256" key="16">
    <source>
        <dbReference type="ARBA" id="ARBA00023242"/>
    </source>
</evidence>
<feature type="compositionally biased region" description="Polar residues" evidence="18">
    <location>
        <begin position="642"/>
        <end position="653"/>
    </location>
</feature>
<evidence type="ECO:0000256" key="11">
    <source>
        <dbReference type="ARBA" id="ARBA00022840"/>
    </source>
</evidence>
<comment type="subcellular location">
    <subcellularLocation>
        <location evidence="2">Chromosome</location>
        <location evidence="2">Telomere</location>
    </subcellularLocation>
    <subcellularLocation>
        <location evidence="1">Nucleus</location>
    </subcellularLocation>
</comment>
<evidence type="ECO:0000256" key="4">
    <source>
        <dbReference type="ARBA" id="ARBA00012551"/>
    </source>
</evidence>
<evidence type="ECO:0000256" key="7">
    <source>
        <dbReference type="ARBA" id="ARBA00022741"/>
    </source>
</evidence>
<dbReference type="PANTHER" id="PTHR12604">
    <property type="entry name" value="KU AUTOANTIGEN DNA HELICASE"/>
    <property type="match status" value="1"/>
</dbReference>
<feature type="compositionally biased region" description="Polar residues" evidence="18">
    <location>
        <begin position="606"/>
        <end position="618"/>
    </location>
</feature>
<evidence type="ECO:0000256" key="3">
    <source>
        <dbReference type="ARBA" id="ARBA00007726"/>
    </source>
</evidence>
<keyword evidence="16" id="KW-0539">Nucleus</keyword>
<evidence type="ECO:0000313" key="20">
    <source>
        <dbReference type="EMBL" id="KAE9397612.1"/>
    </source>
</evidence>
<dbReference type="OrthoDB" id="30826at2759"/>
<dbReference type="Gene3D" id="1.25.40.240">
    <property type="entry name" value="Ku, C-terminal domain"/>
    <property type="match status" value="1"/>
</dbReference>
<dbReference type="GO" id="GO:0043564">
    <property type="term" value="C:Ku70:Ku80 complex"/>
    <property type="evidence" value="ECO:0007669"/>
    <property type="project" value="InterPro"/>
</dbReference>
<feature type="compositionally biased region" description="Acidic residues" evidence="18">
    <location>
        <begin position="619"/>
        <end position="629"/>
    </location>
</feature>
<dbReference type="GO" id="GO:0006310">
    <property type="term" value="P:DNA recombination"/>
    <property type="evidence" value="ECO:0007669"/>
    <property type="project" value="UniProtKB-KW"/>
</dbReference>
<keyword evidence="21" id="KW-1185">Reference proteome</keyword>
<dbReference type="InterPro" id="IPR006164">
    <property type="entry name" value="DNA_bd_Ku70/Ku80"/>
</dbReference>
<dbReference type="InterPro" id="IPR036465">
    <property type="entry name" value="vWFA_dom_sf"/>
</dbReference>
<dbReference type="InterPro" id="IPR024193">
    <property type="entry name" value="Ku80"/>
</dbReference>
<dbReference type="Gene3D" id="2.40.290.10">
    <property type="match status" value="1"/>
</dbReference>
<feature type="region of interest" description="Disordered" evidence="18">
    <location>
        <begin position="603"/>
        <end position="675"/>
    </location>
</feature>
<keyword evidence="13" id="KW-0238">DNA-binding</keyword>
<dbReference type="GO" id="GO:0003690">
    <property type="term" value="F:double-stranded DNA binding"/>
    <property type="evidence" value="ECO:0007669"/>
    <property type="project" value="TreeGrafter"/>
</dbReference>
<keyword evidence="14" id="KW-0233">DNA recombination</keyword>
<dbReference type="SUPFAM" id="SSF100939">
    <property type="entry name" value="SPOC domain-like"/>
    <property type="match status" value="1"/>
</dbReference>
<evidence type="ECO:0000256" key="12">
    <source>
        <dbReference type="ARBA" id="ARBA00022895"/>
    </source>
</evidence>
<dbReference type="Gene3D" id="3.40.50.410">
    <property type="entry name" value="von Willebrand factor, type A domain"/>
    <property type="match status" value="1"/>
</dbReference>
<keyword evidence="7" id="KW-0547">Nucleotide-binding</keyword>
<accession>A0A6A4HGA7</accession>
<dbReference type="CDD" id="cd00873">
    <property type="entry name" value="KU80"/>
    <property type="match status" value="1"/>
</dbReference>
<reference evidence="20" key="1">
    <citation type="journal article" date="2019" name="Environ. Microbiol.">
        <title>Fungal ecological strategies reflected in gene transcription - a case study of two litter decomposers.</title>
        <authorList>
            <person name="Barbi F."/>
            <person name="Kohler A."/>
            <person name="Barry K."/>
            <person name="Baskaran P."/>
            <person name="Daum C."/>
            <person name="Fauchery L."/>
            <person name="Ihrmark K."/>
            <person name="Kuo A."/>
            <person name="LaButti K."/>
            <person name="Lipzen A."/>
            <person name="Morin E."/>
            <person name="Grigoriev I.V."/>
            <person name="Henrissat B."/>
            <person name="Lindahl B."/>
            <person name="Martin F."/>
        </authorList>
    </citation>
    <scope>NUCLEOTIDE SEQUENCE</scope>
    <source>
        <strain evidence="20">JB14</strain>
    </source>
</reference>
<dbReference type="GO" id="GO:0003678">
    <property type="term" value="F:DNA helicase activity"/>
    <property type="evidence" value="ECO:0007669"/>
    <property type="project" value="UniProtKB-EC"/>
</dbReference>
<dbReference type="Pfam" id="PF02735">
    <property type="entry name" value="Ku"/>
    <property type="match status" value="1"/>
</dbReference>
<dbReference type="SUPFAM" id="SSF101420">
    <property type="entry name" value="C-terminal domain of Ku80"/>
    <property type="match status" value="1"/>
</dbReference>
<dbReference type="FunFam" id="1.10.1600.10:FF:000002">
    <property type="entry name" value="X-ray repair cross-complementing protein 5"/>
    <property type="match status" value="1"/>
</dbReference>
<evidence type="ECO:0000256" key="9">
    <source>
        <dbReference type="ARBA" id="ARBA00022801"/>
    </source>
</evidence>
<evidence type="ECO:0000256" key="8">
    <source>
        <dbReference type="ARBA" id="ARBA00022763"/>
    </source>
</evidence>
<dbReference type="GO" id="GO:0000781">
    <property type="term" value="C:chromosome, telomeric region"/>
    <property type="evidence" value="ECO:0007669"/>
    <property type="project" value="UniProtKB-SubCell"/>
</dbReference>
<keyword evidence="8" id="KW-0227">DNA damage</keyword>
<keyword evidence="12" id="KW-0779">Telomere</keyword>
<sequence length="802" mass="90713">MPVERAGYTVIMFLVDVSKSMGSTRRVPLPPGPDGEERFAEMTHLQYALQYVKFKIQTMTDQCGVILFGTEGISSPSDGVLYPLLNLPTATLKKLDELEPSDLYGDPIDAIIVGVHTQNTYLGNKKTWTRKVILVTDGEGPMEIEDWEATVQKMNELNVGFTVVGVDFDDEEHTEEDKRPVKRENEEFFHKFCEAGNDSIVGNLDFVLEQISLPDVKTSRSTLMHNVLRIGDTESRTDEAMEILVKTSKCTAVNRPKSFKKFAIRSKSPQEEEDRKAMDVDADEGKNVTYVQLKARSENFVDTSEPKDGEVESETKVEEDEETRLAALEKVEKEQLIRGFKYGTSYVPCPDGQFPKLPTKKGIDLIGFIPEKKFRRDWAMGEIQYIWGNPDNATAQCAISSIAQAIWVTGDGRDPKMGVMSPAFFNNEEENKRVDCLLWAPMPFQDDIRRYTFPSLDKLINKKGEILTEHPYLPTDTQLEAMDEFVDAMDLMEAGPKDEEKNPTEWFDIRDSYNPAFHRLKQAMFHCAVVADLETNPLPPPHPELIKYFNPPKKMVKRAQPIIDKCIEAFNVKLVPKVAKVVRKGAHDHAQDDDDEMLLLDRKPSTSKASQSNSSLEDSATEDEDEEMLLLDKVPPARKPNTLPTPARSLSPSSRRDNGDDSMDVDVDPQRDPHRLIGRTRPLVDFKENLKRGDIVSKSVEDMCAVIEEVVLAPFASRRAEEMMECLKELRKVCLKEDEIDAWNSFLPKLKEKCLKSTPGNEEFWSQLQETGRTLSLISDKEAEKNGGSSDVSESEATKFMD</sequence>
<dbReference type="EMBL" id="ML769494">
    <property type="protein sequence ID" value="KAE9397612.1"/>
    <property type="molecule type" value="Genomic_DNA"/>
</dbReference>
<keyword evidence="9" id="KW-0378">Hydrolase</keyword>
<keyword evidence="6" id="KW-0158">Chromosome</keyword>
<comment type="similarity">
    <text evidence="3">Belongs to the ku80 family.</text>
</comment>
<dbReference type="GO" id="GO:0006303">
    <property type="term" value="P:double-strand break repair via nonhomologous end joining"/>
    <property type="evidence" value="ECO:0007669"/>
    <property type="project" value="InterPro"/>
</dbReference>
<dbReference type="GO" id="GO:0000723">
    <property type="term" value="P:telomere maintenance"/>
    <property type="evidence" value="ECO:0007669"/>
    <property type="project" value="InterPro"/>
</dbReference>
<dbReference type="GO" id="GO:0016787">
    <property type="term" value="F:hydrolase activity"/>
    <property type="evidence" value="ECO:0007669"/>
    <property type="project" value="UniProtKB-KW"/>
</dbReference>
<evidence type="ECO:0000256" key="10">
    <source>
        <dbReference type="ARBA" id="ARBA00022806"/>
    </source>
</evidence>
<dbReference type="InterPro" id="IPR036494">
    <property type="entry name" value="Ku_C_sf"/>
</dbReference>
<evidence type="ECO:0000256" key="5">
    <source>
        <dbReference type="ARBA" id="ARBA00021792"/>
    </source>
</evidence>
<keyword evidence="11" id="KW-0067">ATP-binding</keyword>
<organism evidence="20 21">
    <name type="scientific">Gymnopus androsaceus JB14</name>
    <dbReference type="NCBI Taxonomy" id="1447944"/>
    <lineage>
        <taxon>Eukaryota</taxon>
        <taxon>Fungi</taxon>
        <taxon>Dikarya</taxon>
        <taxon>Basidiomycota</taxon>
        <taxon>Agaricomycotina</taxon>
        <taxon>Agaricomycetes</taxon>
        <taxon>Agaricomycetidae</taxon>
        <taxon>Agaricales</taxon>
        <taxon>Marasmiineae</taxon>
        <taxon>Omphalotaceae</taxon>
        <taxon>Gymnopus</taxon>
    </lineage>
</organism>
<protein>
    <recommendedName>
        <fullName evidence="5">ATP-dependent DNA helicase II subunit 2</fullName>
        <ecNumber evidence="4">3.6.4.12</ecNumber>
    </recommendedName>
    <alternativeName>
        <fullName evidence="17">ATP-dependent DNA helicase II subunit Ku80</fullName>
    </alternativeName>
</protein>
<dbReference type="GO" id="GO:0042162">
    <property type="term" value="F:telomeric DNA binding"/>
    <property type="evidence" value="ECO:0007669"/>
    <property type="project" value="InterPro"/>
</dbReference>
<evidence type="ECO:0000256" key="17">
    <source>
        <dbReference type="ARBA" id="ARBA00031847"/>
    </source>
</evidence>
<dbReference type="SMART" id="SM00559">
    <property type="entry name" value="Ku78"/>
    <property type="match status" value="1"/>
</dbReference>
<dbReference type="Proteomes" id="UP000799118">
    <property type="component" value="Unassembled WGS sequence"/>
</dbReference>
<evidence type="ECO:0000256" key="2">
    <source>
        <dbReference type="ARBA" id="ARBA00004574"/>
    </source>
</evidence>
<gene>
    <name evidence="20" type="ORF">BT96DRAFT_921303</name>
</gene>
<feature type="region of interest" description="Disordered" evidence="18">
    <location>
        <begin position="777"/>
        <end position="802"/>
    </location>
</feature>
<evidence type="ECO:0000256" key="14">
    <source>
        <dbReference type="ARBA" id="ARBA00023172"/>
    </source>
</evidence>